<dbReference type="InterPro" id="IPR008807">
    <property type="entry name" value="ROS_MUCR"/>
</dbReference>
<accession>A0A7C9QT56</accession>
<evidence type="ECO:0000256" key="2">
    <source>
        <dbReference type="SAM" id="MobiDB-lite"/>
    </source>
</evidence>
<dbReference type="GO" id="GO:0003677">
    <property type="term" value="F:DNA binding"/>
    <property type="evidence" value="ECO:0007669"/>
    <property type="project" value="InterPro"/>
</dbReference>
<proteinExistence type="inferred from homology"/>
<organism evidence="3 4">
    <name type="scientific">Magnetospirillum aberrantis SpK</name>
    <dbReference type="NCBI Taxonomy" id="908842"/>
    <lineage>
        <taxon>Bacteria</taxon>
        <taxon>Pseudomonadati</taxon>
        <taxon>Pseudomonadota</taxon>
        <taxon>Alphaproteobacteria</taxon>
        <taxon>Rhodospirillales</taxon>
        <taxon>Rhodospirillaceae</taxon>
        <taxon>Magnetospirillum</taxon>
    </lineage>
</organism>
<reference evidence="3 4" key="1">
    <citation type="submission" date="2020-02" db="EMBL/GenBank/DDBJ databases">
        <authorList>
            <person name="Dziuba M."/>
            <person name="Kuznetsov B."/>
            <person name="Mardanov A."/>
            <person name="Ravin N."/>
            <person name="Grouzdev D."/>
        </authorList>
    </citation>
    <scope>NUCLEOTIDE SEQUENCE [LARGE SCALE GENOMIC DNA]</scope>
    <source>
        <strain evidence="3 4">SpK</strain>
    </source>
</reference>
<feature type="region of interest" description="Disordered" evidence="2">
    <location>
        <begin position="132"/>
        <end position="151"/>
    </location>
</feature>
<keyword evidence="4" id="KW-1185">Reference proteome</keyword>
<protein>
    <submittedName>
        <fullName evidence="3">Transcriptional regulator</fullName>
    </submittedName>
</protein>
<evidence type="ECO:0000313" key="4">
    <source>
        <dbReference type="Proteomes" id="UP000480684"/>
    </source>
</evidence>
<dbReference type="GO" id="GO:0006355">
    <property type="term" value="P:regulation of DNA-templated transcription"/>
    <property type="evidence" value="ECO:0007669"/>
    <property type="project" value="InterPro"/>
</dbReference>
<comment type="similarity">
    <text evidence="1">Belongs to the ros/MucR family.</text>
</comment>
<dbReference type="Pfam" id="PF05443">
    <property type="entry name" value="ROS_MUCR"/>
    <property type="match status" value="1"/>
</dbReference>
<dbReference type="InterPro" id="IPR041920">
    <property type="entry name" value="ROS/MUCR_sf"/>
</dbReference>
<dbReference type="AlphaFoldDB" id="A0A7C9QT56"/>
<dbReference type="Gene3D" id="1.10.10.1550">
    <property type="entry name" value="ROS/MUCR transcriptional regulator protein"/>
    <property type="match status" value="1"/>
</dbReference>
<dbReference type="Proteomes" id="UP000480684">
    <property type="component" value="Unassembled WGS sequence"/>
</dbReference>
<dbReference type="RefSeq" id="WP_163677164.1">
    <property type="nucleotide sequence ID" value="NZ_JAAIYP010000034.1"/>
</dbReference>
<name>A0A7C9QT56_9PROT</name>
<evidence type="ECO:0000313" key="3">
    <source>
        <dbReference type="EMBL" id="NFV79925.1"/>
    </source>
</evidence>
<gene>
    <name evidence="3" type="ORF">G4223_07360</name>
</gene>
<evidence type="ECO:0000256" key="1">
    <source>
        <dbReference type="ARBA" id="ARBA00007031"/>
    </source>
</evidence>
<sequence>MTDITADKSNRDDILRMAVDVVAAYVSKNPLPAGQIPEVIHTVYSSLASLETGAPEAKSEAPKPAVPVKKSVTPDYIICLEDGKKLKMLKRHLRTTYNMTPDEYRAKWALPPDYPMVAPNYAAQRSDFAKKIGLGRKAGETDEKPGRRKTR</sequence>
<dbReference type="GO" id="GO:0008270">
    <property type="term" value="F:zinc ion binding"/>
    <property type="evidence" value="ECO:0007669"/>
    <property type="project" value="InterPro"/>
</dbReference>
<dbReference type="EMBL" id="JAAIYP010000034">
    <property type="protein sequence ID" value="NFV79925.1"/>
    <property type="molecule type" value="Genomic_DNA"/>
</dbReference>
<comment type="caution">
    <text evidence="3">The sequence shown here is derived from an EMBL/GenBank/DDBJ whole genome shotgun (WGS) entry which is preliminary data.</text>
</comment>